<protein>
    <submittedName>
        <fullName evidence="1">Uncharacterized protein</fullName>
    </submittedName>
</protein>
<organism evidence="1 2">
    <name type="scientific">Pseudonaja textilis</name>
    <name type="common">Eastern brown snake</name>
    <dbReference type="NCBI Taxonomy" id="8673"/>
    <lineage>
        <taxon>Eukaryota</taxon>
        <taxon>Metazoa</taxon>
        <taxon>Chordata</taxon>
        <taxon>Craniata</taxon>
        <taxon>Vertebrata</taxon>
        <taxon>Euteleostomi</taxon>
        <taxon>Lepidosauria</taxon>
        <taxon>Squamata</taxon>
        <taxon>Bifurcata</taxon>
        <taxon>Unidentata</taxon>
        <taxon>Episquamata</taxon>
        <taxon>Toxicofera</taxon>
        <taxon>Serpentes</taxon>
        <taxon>Colubroidea</taxon>
        <taxon>Elapidae</taxon>
        <taxon>Hydrophiinae</taxon>
        <taxon>Pseudonaja</taxon>
    </lineage>
</organism>
<reference evidence="1" key="2">
    <citation type="submission" date="2025-09" db="UniProtKB">
        <authorList>
            <consortium name="Ensembl"/>
        </authorList>
    </citation>
    <scope>IDENTIFICATION</scope>
</reference>
<sequence length="58" mass="6007">MEGSSTTPEASCRFHGTTAELHLPGTPAEWGIGLQLSAWNRGAAVCFAPAPSHPGECL</sequence>
<dbReference type="AlphaFoldDB" id="A0A670YZH0"/>
<proteinExistence type="predicted"/>
<name>A0A670YZH0_PSETE</name>
<dbReference type="Ensembl" id="ENSPTXT00000016894.1">
    <property type="protein sequence ID" value="ENSPTXP00000016389.1"/>
    <property type="gene ID" value="ENSPTXG00000011334.1"/>
</dbReference>
<reference evidence="1" key="1">
    <citation type="submission" date="2025-08" db="UniProtKB">
        <authorList>
            <consortium name="Ensembl"/>
        </authorList>
    </citation>
    <scope>IDENTIFICATION</scope>
</reference>
<accession>A0A670YZH0</accession>
<evidence type="ECO:0000313" key="2">
    <source>
        <dbReference type="Proteomes" id="UP000472273"/>
    </source>
</evidence>
<keyword evidence="2" id="KW-1185">Reference proteome</keyword>
<dbReference type="Proteomes" id="UP000472273">
    <property type="component" value="Unplaced"/>
</dbReference>
<evidence type="ECO:0000313" key="1">
    <source>
        <dbReference type="Ensembl" id="ENSPTXP00000016389.1"/>
    </source>
</evidence>